<evidence type="ECO:0000256" key="10">
    <source>
        <dbReference type="ARBA" id="ARBA00022984"/>
    </source>
</evidence>
<keyword evidence="7 16" id="KW-0812">Transmembrane</keyword>
<comment type="function">
    <text evidence="16">Catalyzes cross-linking of the peptidoglycan cell wall at the division septum.</text>
</comment>
<keyword evidence="10 16" id="KW-0573">Peptidoglycan synthesis</keyword>
<evidence type="ECO:0000256" key="5">
    <source>
        <dbReference type="ARBA" id="ARBA00022645"/>
    </source>
</evidence>
<dbReference type="EC" id="3.4.16.4" evidence="16"/>
<evidence type="ECO:0000256" key="6">
    <source>
        <dbReference type="ARBA" id="ARBA00022670"/>
    </source>
</evidence>
<dbReference type="PANTHER" id="PTHR30627:SF1">
    <property type="entry name" value="PEPTIDOGLYCAN D,D-TRANSPEPTIDASE FTSI"/>
    <property type="match status" value="1"/>
</dbReference>
<sequence>MRRSQKYISFLHSGIPARPQHKWRSHAVGGVFAVAFLALAVRAFWVQGVDDAFYRKQGDIRQVRDLPLHASRGRIFDRNGGSLAASIPVRSVCVDAADEEVGISSQQADTLARLLGMNQADILRIYAAKRNFAYLKREVPVDIAERALRLDIPGLFAQEDFRRFYPEGEIAAQVTGFTGLDGSGQEGMERVAEKTLRGEDGQRRVLRNARGQVIETLALSPPRNGADLTLSISRPIQYAAFKALRAAVQRTDARSGSAIVLDARTGEILAMANWPSYDPNERAARRGMAMRNRAVTDIFEPGSVMKPLTIALALQQHRITPNTIVPTDGGRLRLDGRTIHDDKNFGPLTTTAVIQKSSNVGTTKIALLLSAHDMYANFQALGLGRKPRAGLPGAAAGQVRPYKRWRRIEQATMSYGYGLSASLLQLAQAYTSFANEGWVVPATIRVPKEHLGRPVGRRVFSRQVAREMRTMMQSVVGADGTAPQAAVPGYSVAGKTGTAYKWTAKGYDHSQYRATFVGIVPAKIPRVVIAASIDRPLRGSHFGGAVAGPPFVDIAEQTMQLLNVTPDRSDAGAGV</sequence>
<keyword evidence="8 16" id="KW-0378">Hydrolase</keyword>
<gene>
    <name evidence="16" type="primary">ftsI</name>
    <name evidence="19" type="ORF">AWB74_08220</name>
</gene>
<dbReference type="OrthoDB" id="9789078at2"/>
<dbReference type="InterPro" id="IPR012338">
    <property type="entry name" value="Beta-lactam/transpept-like"/>
</dbReference>
<dbReference type="GO" id="GO:0009002">
    <property type="term" value="F:serine-type D-Ala-D-Ala carboxypeptidase activity"/>
    <property type="evidence" value="ECO:0007669"/>
    <property type="project" value="UniProtKB-UniRule"/>
</dbReference>
<keyword evidence="4 16" id="KW-0132">Cell division</keyword>
<dbReference type="GO" id="GO:0006508">
    <property type="term" value="P:proteolysis"/>
    <property type="evidence" value="ECO:0007669"/>
    <property type="project" value="UniProtKB-KW"/>
</dbReference>
<keyword evidence="5 16" id="KW-0121">Carboxypeptidase</keyword>
<comment type="pathway">
    <text evidence="16">Cell wall biogenesis; peptidoglycan biosynthesis.</text>
</comment>
<dbReference type="InterPro" id="IPR005311">
    <property type="entry name" value="PBP_dimer"/>
</dbReference>
<dbReference type="PANTHER" id="PTHR30627">
    <property type="entry name" value="PEPTIDOGLYCAN D,D-TRANSPEPTIDASE"/>
    <property type="match status" value="1"/>
</dbReference>
<evidence type="ECO:0000256" key="16">
    <source>
        <dbReference type="HAMAP-Rule" id="MF_02080"/>
    </source>
</evidence>
<name>A0A158L2R5_9BURK</name>
<dbReference type="InterPro" id="IPR036138">
    <property type="entry name" value="PBP_dimer_sf"/>
</dbReference>
<evidence type="ECO:0000256" key="2">
    <source>
        <dbReference type="ARBA" id="ARBA00022475"/>
    </source>
</evidence>
<dbReference type="GO" id="GO:0008658">
    <property type="term" value="F:penicillin binding"/>
    <property type="evidence" value="ECO:0007669"/>
    <property type="project" value="InterPro"/>
</dbReference>
<keyword evidence="15 16" id="KW-0961">Cell wall biogenesis/degradation</keyword>
<dbReference type="AlphaFoldDB" id="A0A158L2R5"/>
<dbReference type="GO" id="GO:0071555">
    <property type="term" value="P:cell wall organization"/>
    <property type="evidence" value="ECO:0007669"/>
    <property type="project" value="UniProtKB-KW"/>
</dbReference>
<evidence type="ECO:0000256" key="12">
    <source>
        <dbReference type="ARBA" id="ARBA00023136"/>
    </source>
</evidence>
<reference evidence="19" key="1">
    <citation type="submission" date="2016-01" db="EMBL/GenBank/DDBJ databases">
        <authorList>
            <person name="Peeters C."/>
        </authorList>
    </citation>
    <scope>NUCLEOTIDE SEQUENCE [LARGE SCALE GENOMIC DNA]</scope>
    <source>
        <strain evidence="19">LMG 29317</strain>
    </source>
</reference>
<comment type="similarity">
    <text evidence="16">Belongs to the transpeptidase family. FtsI subfamily.</text>
</comment>
<evidence type="ECO:0000256" key="1">
    <source>
        <dbReference type="ARBA" id="ARBA00004370"/>
    </source>
</evidence>
<dbReference type="GO" id="GO:0008955">
    <property type="term" value="F:peptidoglycan glycosyltransferase activity"/>
    <property type="evidence" value="ECO:0007669"/>
    <property type="project" value="InterPro"/>
</dbReference>
<dbReference type="Pfam" id="PF03717">
    <property type="entry name" value="PBP_dimer"/>
    <property type="match status" value="1"/>
</dbReference>
<feature type="domain" description="Penicillin-binding protein dimerisation" evidence="18">
    <location>
        <begin position="69"/>
        <end position="217"/>
    </location>
</feature>
<dbReference type="Pfam" id="PF00905">
    <property type="entry name" value="Transpeptidase"/>
    <property type="match status" value="1"/>
</dbReference>
<evidence type="ECO:0000256" key="4">
    <source>
        <dbReference type="ARBA" id="ARBA00022618"/>
    </source>
</evidence>
<evidence type="ECO:0000256" key="8">
    <source>
        <dbReference type="ARBA" id="ARBA00022801"/>
    </source>
</evidence>
<dbReference type="GO" id="GO:0005886">
    <property type="term" value="C:plasma membrane"/>
    <property type="evidence" value="ECO:0007669"/>
    <property type="project" value="UniProtKB-UniRule"/>
</dbReference>
<dbReference type="InterPro" id="IPR037532">
    <property type="entry name" value="FtsI_transpept"/>
</dbReference>
<keyword evidence="12 16" id="KW-0472">Membrane</keyword>
<dbReference type="EMBL" id="FCOM02000099">
    <property type="protein sequence ID" value="SAL87687.1"/>
    <property type="molecule type" value="Genomic_DNA"/>
</dbReference>
<evidence type="ECO:0000313" key="19">
    <source>
        <dbReference type="EMBL" id="SAL87687.1"/>
    </source>
</evidence>
<keyword evidence="14 16" id="KW-0131">Cell cycle</keyword>
<feature type="active site" description="Acyl-ester intermediate" evidence="16">
    <location>
        <position position="303"/>
    </location>
</feature>
<comment type="caution">
    <text evidence="19">The sequence shown here is derived from an EMBL/GenBank/DDBJ whole genome shotgun (WGS) entry which is preliminary data.</text>
</comment>
<comment type="catalytic activity">
    <reaction evidence="16">
        <text>Preferential cleavage: (Ac)2-L-Lys-D-Ala-|-D-Ala. Also transpeptidation of peptidyl-alanyl moieties that are N-acyl substituents of D-alanine.</text>
        <dbReference type="EC" id="3.4.16.4"/>
    </reaction>
</comment>
<organism evidence="19 20">
    <name type="scientific">Caballeronia arvi</name>
    <dbReference type="NCBI Taxonomy" id="1777135"/>
    <lineage>
        <taxon>Bacteria</taxon>
        <taxon>Pseudomonadati</taxon>
        <taxon>Pseudomonadota</taxon>
        <taxon>Betaproteobacteria</taxon>
        <taxon>Burkholderiales</taxon>
        <taxon>Burkholderiaceae</taxon>
        <taxon>Caballeronia</taxon>
    </lineage>
</organism>
<dbReference type="GO" id="GO:0009252">
    <property type="term" value="P:peptidoglycan biosynthetic process"/>
    <property type="evidence" value="ECO:0007669"/>
    <property type="project" value="UniProtKB-UniRule"/>
</dbReference>
<evidence type="ECO:0000256" key="15">
    <source>
        <dbReference type="ARBA" id="ARBA00023316"/>
    </source>
</evidence>
<keyword evidence="11 16" id="KW-1133">Transmembrane helix</keyword>
<evidence type="ECO:0000256" key="11">
    <source>
        <dbReference type="ARBA" id="ARBA00022989"/>
    </source>
</evidence>
<protein>
    <recommendedName>
        <fullName evidence="16">Peptidoglycan D,D-transpeptidase FtsI</fullName>
        <ecNumber evidence="16">3.4.16.4</ecNumber>
    </recommendedName>
    <alternativeName>
        <fullName evidence="16">Penicillin-binding protein 3</fullName>
        <shortName evidence="16">PBP-3</shortName>
    </alternativeName>
</protein>
<dbReference type="InterPro" id="IPR001460">
    <property type="entry name" value="PCN-bd_Tpept"/>
</dbReference>
<accession>A0A158L2R5</accession>
<dbReference type="Gene3D" id="3.90.1310.10">
    <property type="entry name" value="Penicillin-binding protein 2a (Domain 2)"/>
    <property type="match status" value="1"/>
</dbReference>
<dbReference type="GO" id="GO:0000917">
    <property type="term" value="P:division septum assembly"/>
    <property type="evidence" value="ECO:0007669"/>
    <property type="project" value="UniProtKB-KW"/>
</dbReference>
<evidence type="ECO:0000256" key="13">
    <source>
        <dbReference type="ARBA" id="ARBA00023210"/>
    </source>
</evidence>
<keyword evidence="13 16" id="KW-0717">Septation</keyword>
<keyword evidence="2 16" id="KW-1003">Cell membrane</keyword>
<evidence type="ECO:0000256" key="7">
    <source>
        <dbReference type="ARBA" id="ARBA00022692"/>
    </source>
</evidence>
<evidence type="ECO:0000313" key="20">
    <source>
        <dbReference type="Proteomes" id="UP000055019"/>
    </source>
</evidence>
<feature type="domain" description="Penicillin-binding protein transpeptidase" evidence="17">
    <location>
        <begin position="256"/>
        <end position="554"/>
    </location>
</feature>
<dbReference type="SUPFAM" id="SSF56601">
    <property type="entry name" value="beta-lactamase/transpeptidase-like"/>
    <property type="match status" value="1"/>
</dbReference>
<dbReference type="InterPro" id="IPR050515">
    <property type="entry name" value="Beta-lactam/transpept"/>
</dbReference>
<proteinExistence type="inferred from homology"/>
<dbReference type="GO" id="GO:0008360">
    <property type="term" value="P:regulation of cell shape"/>
    <property type="evidence" value="ECO:0007669"/>
    <property type="project" value="UniProtKB-KW"/>
</dbReference>
<keyword evidence="6 16" id="KW-0645">Protease</keyword>
<keyword evidence="20" id="KW-1185">Reference proteome</keyword>
<comment type="subcellular location">
    <subcellularLocation>
        <location evidence="1">Membrane</location>
    </subcellularLocation>
</comment>
<keyword evidence="9 16" id="KW-0133">Cell shape</keyword>
<dbReference type="RefSeq" id="WP_087039507.1">
    <property type="nucleotide sequence ID" value="NZ_FCOM02000099.1"/>
</dbReference>
<dbReference type="Gene3D" id="3.40.710.10">
    <property type="entry name" value="DD-peptidase/beta-lactamase superfamily"/>
    <property type="match status" value="1"/>
</dbReference>
<dbReference type="UniPathway" id="UPA00219"/>
<dbReference type="HAMAP" id="MF_02080">
    <property type="entry name" value="FtsI_transpept"/>
    <property type="match status" value="1"/>
</dbReference>
<evidence type="ECO:0000259" key="17">
    <source>
        <dbReference type="Pfam" id="PF00905"/>
    </source>
</evidence>
<dbReference type="Gene3D" id="3.30.450.330">
    <property type="match status" value="1"/>
</dbReference>
<evidence type="ECO:0000259" key="18">
    <source>
        <dbReference type="Pfam" id="PF03717"/>
    </source>
</evidence>
<dbReference type="Proteomes" id="UP000055019">
    <property type="component" value="Unassembled WGS sequence"/>
</dbReference>
<dbReference type="GO" id="GO:0043093">
    <property type="term" value="P:FtsZ-dependent cytokinesis"/>
    <property type="evidence" value="ECO:0007669"/>
    <property type="project" value="UniProtKB-UniRule"/>
</dbReference>
<keyword evidence="3 16" id="KW-0997">Cell inner membrane</keyword>
<dbReference type="SUPFAM" id="SSF56519">
    <property type="entry name" value="Penicillin binding protein dimerisation domain"/>
    <property type="match status" value="1"/>
</dbReference>
<evidence type="ECO:0000256" key="9">
    <source>
        <dbReference type="ARBA" id="ARBA00022960"/>
    </source>
</evidence>
<evidence type="ECO:0000256" key="14">
    <source>
        <dbReference type="ARBA" id="ARBA00023306"/>
    </source>
</evidence>
<evidence type="ECO:0000256" key="3">
    <source>
        <dbReference type="ARBA" id="ARBA00022519"/>
    </source>
</evidence>